<dbReference type="EMBL" id="UINC01002567">
    <property type="protein sequence ID" value="SUZ98058.1"/>
    <property type="molecule type" value="Genomic_DNA"/>
</dbReference>
<sequence>MTDVAIIGIGLHPFGRTKGVSGQDQGIHAAREALKDAGVDWSDLEFAYGGSAAAGSADSMVNKMGLTGLQFINVANGCATGGSAL</sequence>
<evidence type="ECO:0008006" key="2">
    <source>
        <dbReference type="Google" id="ProtNLM"/>
    </source>
</evidence>
<dbReference type="AlphaFoldDB" id="A0A381S400"/>
<name>A0A381S400_9ZZZZ</name>
<accession>A0A381S400</accession>
<dbReference type="InterPro" id="IPR016039">
    <property type="entry name" value="Thiolase-like"/>
</dbReference>
<evidence type="ECO:0000313" key="1">
    <source>
        <dbReference type="EMBL" id="SUZ98058.1"/>
    </source>
</evidence>
<dbReference type="GO" id="GO:0016746">
    <property type="term" value="F:acyltransferase activity"/>
    <property type="evidence" value="ECO:0007669"/>
    <property type="project" value="InterPro"/>
</dbReference>
<dbReference type="Gene3D" id="3.40.47.10">
    <property type="match status" value="1"/>
</dbReference>
<proteinExistence type="predicted"/>
<organism evidence="1">
    <name type="scientific">marine metagenome</name>
    <dbReference type="NCBI Taxonomy" id="408172"/>
    <lineage>
        <taxon>unclassified sequences</taxon>
        <taxon>metagenomes</taxon>
        <taxon>ecological metagenomes</taxon>
    </lineage>
</organism>
<gene>
    <name evidence="1" type="ORF">METZ01_LOCUS50912</name>
</gene>
<feature type="non-terminal residue" evidence="1">
    <location>
        <position position="85"/>
    </location>
</feature>
<dbReference type="SUPFAM" id="SSF53901">
    <property type="entry name" value="Thiolase-like"/>
    <property type="match status" value="1"/>
</dbReference>
<protein>
    <recommendedName>
        <fullName evidence="2">Thiolase N-terminal domain-containing protein</fullName>
    </recommendedName>
</protein>
<reference evidence="1" key="1">
    <citation type="submission" date="2018-05" db="EMBL/GenBank/DDBJ databases">
        <authorList>
            <person name="Lanie J.A."/>
            <person name="Ng W.-L."/>
            <person name="Kazmierczak K.M."/>
            <person name="Andrzejewski T.M."/>
            <person name="Davidsen T.M."/>
            <person name="Wayne K.J."/>
            <person name="Tettelin H."/>
            <person name="Glass J.I."/>
            <person name="Rusch D."/>
            <person name="Podicherti R."/>
            <person name="Tsui H.-C.T."/>
            <person name="Winkler M.E."/>
        </authorList>
    </citation>
    <scope>NUCLEOTIDE SEQUENCE</scope>
</reference>